<reference evidence="3" key="1">
    <citation type="submission" date="2015-08" db="EMBL/GenBank/DDBJ databases">
        <authorList>
            <person name="Varghese N."/>
        </authorList>
    </citation>
    <scope>NUCLEOTIDE SEQUENCE [LARGE SCALE GENOMIC DNA]</scope>
    <source>
        <strain evidence="3">DSM 23407</strain>
    </source>
</reference>
<evidence type="ECO:0000313" key="3">
    <source>
        <dbReference type="Proteomes" id="UP000183900"/>
    </source>
</evidence>
<dbReference type="InterPro" id="IPR025979">
    <property type="entry name" value="ChrR-like_cupin_dom"/>
</dbReference>
<gene>
    <name evidence="2" type="ORF">Ga0061067_10933</name>
</gene>
<protein>
    <submittedName>
        <fullName evidence="2">Anti-ECFsigma factor, ChrR</fullName>
    </submittedName>
</protein>
<organism evidence="2 3">
    <name type="scientific">Pannonibacter indicus</name>
    <dbReference type="NCBI Taxonomy" id="466044"/>
    <lineage>
        <taxon>Bacteria</taxon>
        <taxon>Pseudomonadati</taxon>
        <taxon>Pseudomonadota</taxon>
        <taxon>Alphaproteobacteria</taxon>
        <taxon>Hyphomicrobiales</taxon>
        <taxon>Stappiaceae</taxon>
        <taxon>Pannonibacter</taxon>
    </lineage>
</organism>
<evidence type="ECO:0000259" key="1">
    <source>
        <dbReference type="Pfam" id="PF12973"/>
    </source>
</evidence>
<dbReference type="CDD" id="cd20301">
    <property type="entry name" value="cupin_ChrR"/>
    <property type="match status" value="1"/>
</dbReference>
<dbReference type="InterPro" id="IPR041916">
    <property type="entry name" value="Anti_sigma_zinc_sf"/>
</dbReference>
<dbReference type="Proteomes" id="UP000183900">
    <property type="component" value="Unassembled WGS sequence"/>
</dbReference>
<dbReference type="Gene3D" id="2.60.120.10">
    <property type="entry name" value="Jelly Rolls"/>
    <property type="match status" value="1"/>
</dbReference>
<dbReference type="NCBIfam" id="TIGR02451">
    <property type="entry name" value="anti_sig_ChrR"/>
    <property type="match status" value="1"/>
</dbReference>
<evidence type="ECO:0000313" key="2">
    <source>
        <dbReference type="EMBL" id="CUA98175.1"/>
    </source>
</evidence>
<dbReference type="OrthoDB" id="2988517at2"/>
<dbReference type="Gene3D" id="1.10.10.1320">
    <property type="entry name" value="Anti-sigma factor, zinc-finger domain"/>
    <property type="match status" value="1"/>
</dbReference>
<feature type="domain" description="ChrR-like cupin" evidence="1">
    <location>
        <begin position="105"/>
        <end position="195"/>
    </location>
</feature>
<dbReference type="AlphaFoldDB" id="A0A0K6I4X3"/>
<dbReference type="SUPFAM" id="SSF51182">
    <property type="entry name" value="RmlC-like cupins"/>
    <property type="match status" value="1"/>
</dbReference>
<proteinExistence type="predicted"/>
<dbReference type="EMBL" id="CYHE01000009">
    <property type="protein sequence ID" value="CUA98175.1"/>
    <property type="molecule type" value="Genomic_DNA"/>
</dbReference>
<dbReference type="InterPro" id="IPR012807">
    <property type="entry name" value="Anti-sigma_ChrR"/>
</dbReference>
<keyword evidence="3" id="KW-1185">Reference proteome</keyword>
<accession>A0A0K6I4X3</accession>
<dbReference type="InterPro" id="IPR014710">
    <property type="entry name" value="RmlC-like_jellyroll"/>
</dbReference>
<name>A0A0K6I4X3_9HYPH</name>
<dbReference type="RefSeq" id="WP_055456264.1">
    <property type="nucleotide sequence ID" value="NZ_CYHE01000009.1"/>
</dbReference>
<sequence length="215" mass="23455">METTTGLDELLAGYVAGRLAEPARVLVSSHLELSPRHRGYVRSLEALAGAELDTTAPVELTSRDARLEAILGLPAMPERRIQPCESFDPRLPSSLRGLLGRNTLDGLKWRSLMPGVKEFKFGEMDGCTASLLWIKAGRAVPSHTHDGQELTLVLQGGFSDADGHYVRGDLAFADDHVDHKPVADDDEDCICFAVTEGHLRLTGPLGRLIAPFMRM</sequence>
<dbReference type="InterPro" id="IPR011051">
    <property type="entry name" value="RmlC_Cupin_sf"/>
</dbReference>
<dbReference type="Pfam" id="PF12973">
    <property type="entry name" value="Cupin_7"/>
    <property type="match status" value="1"/>
</dbReference>